<dbReference type="PANTHER" id="PTHR23301:SF0">
    <property type="entry name" value="CHITIN-BINDING TYPE-2 DOMAIN-CONTAINING PROTEIN-RELATED"/>
    <property type="match status" value="1"/>
</dbReference>
<feature type="chain" id="PRO_5018239292" evidence="7">
    <location>
        <begin position="18"/>
        <end position="523"/>
    </location>
</feature>
<dbReference type="PROSITE" id="PS50940">
    <property type="entry name" value="CHIT_BIND_II"/>
    <property type="match status" value="1"/>
</dbReference>
<evidence type="ECO:0000313" key="9">
    <source>
        <dbReference type="EMBL" id="RNA23137.1"/>
    </source>
</evidence>
<feature type="compositionally biased region" description="Low complexity" evidence="6">
    <location>
        <begin position="418"/>
        <end position="431"/>
    </location>
</feature>
<dbReference type="CDD" id="cd00117">
    <property type="entry name" value="TFP"/>
    <property type="match status" value="1"/>
</dbReference>
<evidence type="ECO:0000259" key="8">
    <source>
        <dbReference type="PROSITE" id="PS50940"/>
    </source>
</evidence>
<dbReference type="InterPro" id="IPR002557">
    <property type="entry name" value="Chitin-bd_dom"/>
</dbReference>
<dbReference type="AlphaFoldDB" id="A0A3M7RIA1"/>
<keyword evidence="10" id="KW-1185">Reference proteome</keyword>
<feature type="signal peptide" evidence="7">
    <location>
        <begin position="1"/>
        <end position="17"/>
    </location>
</feature>
<dbReference type="Proteomes" id="UP000276133">
    <property type="component" value="Unassembled WGS sequence"/>
</dbReference>
<dbReference type="SMART" id="SM00494">
    <property type="entry name" value="ChtBD2"/>
    <property type="match status" value="1"/>
</dbReference>
<keyword evidence="3" id="KW-0677">Repeat</keyword>
<feature type="region of interest" description="Disordered" evidence="6">
    <location>
        <begin position="412"/>
        <end position="431"/>
    </location>
</feature>
<dbReference type="SUPFAM" id="SSF57625">
    <property type="entry name" value="Invertebrate chitin-binding proteins"/>
    <property type="match status" value="1"/>
</dbReference>
<dbReference type="Gene3D" id="2.170.140.10">
    <property type="entry name" value="Chitin binding domain"/>
    <property type="match status" value="1"/>
</dbReference>
<keyword evidence="2 7" id="KW-0732">Signal</keyword>
<organism evidence="9 10">
    <name type="scientific">Brachionus plicatilis</name>
    <name type="common">Marine rotifer</name>
    <name type="synonym">Brachionus muelleri</name>
    <dbReference type="NCBI Taxonomy" id="10195"/>
    <lineage>
        <taxon>Eukaryota</taxon>
        <taxon>Metazoa</taxon>
        <taxon>Spiralia</taxon>
        <taxon>Gnathifera</taxon>
        <taxon>Rotifera</taxon>
        <taxon>Eurotatoria</taxon>
        <taxon>Monogononta</taxon>
        <taxon>Pseudotrocha</taxon>
        <taxon>Ploima</taxon>
        <taxon>Brachionidae</taxon>
        <taxon>Brachionus</taxon>
    </lineage>
</organism>
<comment type="caution">
    <text evidence="9">The sequence shown here is derived from an EMBL/GenBank/DDBJ whole genome shotgun (WGS) entry which is preliminary data.</text>
</comment>
<dbReference type="OrthoDB" id="6020543at2759"/>
<evidence type="ECO:0000256" key="4">
    <source>
        <dbReference type="ARBA" id="ARBA00023157"/>
    </source>
</evidence>
<dbReference type="GO" id="GO:0005576">
    <property type="term" value="C:extracellular region"/>
    <property type="evidence" value="ECO:0007669"/>
    <property type="project" value="InterPro"/>
</dbReference>
<dbReference type="GO" id="GO:0008061">
    <property type="term" value="F:chitin binding"/>
    <property type="evidence" value="ECO:0007669"/>
    <property type="project" value="UniProtKB-KW"/>
</dbReference>
<accession>A0A3M7RIA1</accession>
<proteinExistence type="predicted"/>
<feature type="domain" description="Chitin-binding type-2" evidence="8">
    <location>
        <begin position="459"/>
        <end position="518"/>
    </location>
</feature>
<dbReference type="PANTHER" id="PTHR23301">
    <property type="entry name" value="CHITIN BINDING PERITROPHIN-A"/>
    <property type="match status" value="1"/>
</dbReference>
<evidence type="ECO:0000256" key="6">
    <source>
        <dbReference type="SAM" id="MobiDB-lite"/>
    </source>
</evidence>
<dbReference type="STRING" id="10195.A0A3M7RIA1"/>
<name>A0A3M7RIA1_BRAPC</name>
<evidence type="ECO:0000256" key="5">
    <source>
        <dbReference type="ARBA" id="ARBA00023180"/>
    </source>
</evidence>
<evidence type="ECO:0000256" key="3">
    <source>
        <dbReference type="ARBA" id="ARBA00022737"/>
    </source>
</evidence>
<evidence type="ECO:0000256" key="1">
    <source>
        <dbReference type="ARBA" id="ARBA00022669"/>
    </source>
</evidence>
<dbReference type="InterPro" id="IPR036508">
    <property type="entry name" value="Chitin-bd_dom_sf"/>
</dbReference>
<reference evidence="9 10" key="1">
    <citation type="journal article" date="2018" name="Sci. Rep.">
        <title>Genomic signatures of local adaptation to the degree of environmental predictability in rotifers.</title>
        <authorList>
            <person name="Franch-Gras L."/>
            <person name="Hahn C."/>
            <person name="Garcia-Roger E.M."/>
            <person name="Carmona M.J."/>
            <person name="Serra M."/>
            <person name="Gomez A."/>
        </authorList>
    </citation>
    <scope>NUCLEOTIDE SEQUENCE [LARGE SCALE GENOMIC DNA]</scope>
    <source>
        <strain evidence="9">HYR1</strain>
    </source>
</reference>
<keyword evidence="1" id="KW-0147">Chitin-binding</keyword>
<evidence type="ECO:0000256" key="2">
    <source>
        <dbReference type="ARBA" id="ARBA00022729"/>
    </source>
</evidence>
<dbReference type="Pfam" id="PF01607">
    <property type="entry name" value="CBM_14"/>
    <property type="match status" value="1"/>
</dbReference>
<keyword evidence="4" id="KW-1015">Disulfide bond</keyword>
<protein>
    <submittedName>
        <fullName evidence="9">Mucin-5AC isoform X1</fullName>
    </submittedName>
</protein>
<evidence type="ECO:0000313" key="10">
    <source>
        <dbReference type="Proteomes" id="UP000276133"/>
    </source>
</evidence>
<gene>
    <name evidence="9" type="ORF">BpHYR1_020225</name>
</gene>
<keyword evidence="5" id="KW-0325">Glycoprotein</keyword>
<sequence>MWFIALFIFSCLLEIKAYDPKEVDYIECYWCNSRDMYCGKRVIDTMVSTVKCPKQSKCVVYTNPYDNYFLHRGCTYGMDLGEMVIKDGCYVEEEGATYCFCDFNRCNAAGILDLRNLVGNDLDIISKTKKINSSFLENLFNEENNFETRLQKHPEKSPVLSSYPNTIKTSEVTSLGQITRNFKKLLTQYLSQGRYKNGIKADKFKEQLNKIIQKNSNSQNFLNNYQNISEILKNANSRYRPTRPKIHPVTTNNFYKNTKSILPIELLKKINKLSTKFSTKKMSTKIPTSTPVNLPLLYKLKINDTISKSLLEDQSIRQKLGIKPNEHLNIVVKKPLDNDLRSEFQVTSVPDEIKTINVQKGEQIANNNNFSALKYVASSTTLSWLSKLKAKLDQVLSSTQLTQNFSNKPLKFTEKSSESTTTTSTTKSTTTTKVPITHSVNDWTHILSDKYRLNLESVKFKCSNNGLFSHPINCSQFIQCVDFGTYFERFYVQNCPNGLYFNEKLALCDYLDNVVCSQEKRKF</sequence>
<evidence type="ECO:0000256" key="7">
    <source>
        <dbReference type="SAM" id="SignalP"/>
    </source>
</evidence>
<dbReference type="InterPro" id="IPR051940">
    <property type="entry name" value="Chitin_bind-dev_reg"/>
</dbReference>
<dbReference type="EMBL" id="REGN01003348">
    <property type="protein sequence ID" value="RNA23137.1"/>
    <property type="molecule type" value="Genomic_DNA"/>
</dbReference>